<dbReference type="AlphaFoldDB" id="A0AAJ8JXF1"/>
<reference evidence="1" key="2">
    <citation type="journal article" date="2022" name="Elife">
        <title>Obligate sexual reproduction of a homothallic fungus closely related to the Cryptococcus pathogenic species complex.</title>
        <authorList>
            <person name="Passer A.R."/>
            <person name="Clancey S.A."/>
            <person name="Shea T."/>
            <person name="David-Palma M."/>
            <person name="Averette A.F."/>
            <person name="Boekhout T."/>
            <person name="Porcel B.M."/>
            <person name="Nowrousian M."/>
            <person name="Cuomo C.A."/>
            <person name="Sun S."/>
            <person name="Heitman J."/>
            <person name="Coelho M.A."/>
        </authorList>
    </citation>
    <scope>NUCLEOTIDE SEQUENCE</scope>
    <source>
        <strain evidence="1">CBS 7841</strain>
    </source>
</reference>
<accession>A0AAJ8JXF1</accession>
<dbReference type="GeneID" id="91089645"/>
<name>A0AAJ8JXF1_9TREE</name>
<reference evidence="1" key="1">
    <citation type="submission" date="2016-06" db="EMBL/GenBank/DDBJ databases">
        <authorList>
            <person name="Cuomo C."/>
            <person name="Litvintseva A."/>
            <person name="Heitman J."/>
            <person name="Chen Y."/>
            <person name="Sun S."/>
            <person name="Springer D."/>
            <person name="Dromer F."/>
            <person name="Young S."/>
            <person name="Zeng Q."/>
            <person name="Chapman S."/>
            <person name="Gujja S."/>
            <person name="Saif S."/>
            <person name="Birren B."/>
        </authorList>
    </citation>
    <scope>NUCLEOTIDE SEQUENCE</scope>
    <source>
        <strain evidence="1">CBS 7841</strain>
    </source>
</reference>
<organism evidence="1 2">
    <name type="scientific">Cryptococcus depauperatus CBS 7841</name>
    <dbReference type="NCBI Taxonomy" id="1295531"/>
    <lineage>
        <taxon>Eukaryota</taxon>
        <taxon>Fungi</taxon>
        <taxon>Dikarya</taxon>
        <taxon>Basidiomycota</taxon>
        <taxon>Agaricomycotina</taxon>
        <taxon>Tremellomycetes</taxon>
        <taxon>Tremellales</taxon>
        <taxon>Cryptococcaceae</taxon>
        <taxon>Cryptococcus</taxon>
    </lineage>
</organism>
<evidence type="ECO:0000313" key="2">
    <source>
        <dbReference type="Proteomes" id="UP000094043"/>
    </source>
</evidence>
<dbReference type="RefSeq" id="XP_066070900.1">
    <property type="nucleotide sequence ID" value="XM_066214803.1"/>
</dbReference>
<proteinExistence type="predicted"/>
<dbReference type="KEGG" id="cdep:91089645"/>
<evidence type="ECO:0000313" key="1">
    <source>
        <dbReference type="EMBL" id="WVN90200.1"/>
    </source>
</evidence>
<dbReference type="EMBL" id="CP143790">
    <property type="protein sequence ID" value="WVN90200.1"/>
    <property type="molecule type" value="Genomic_DNA"/>
</dbReference>
<keyword evidence="2" id="KW-1185">Reference proteome</keyword>
<sequence>MSRHFNPKIELRFALETCLESAYSTPSLHNAVLDELSTYWKYREPGGREGNPRSDISLPCLGHLGFVEETRLK</sequence>
<dbReference type="Proteomes" id="UP000094043">
    <property type="component" value="Chromosome 7"/>
</dbReference>
<reference evidence="1" key="3">
    <citation type="submission" date="2024-01" db="EMBL/GenBank/DDBJ databases">
        <authorList>
            <person name="Coelho M.A."/>
            <person name="David-Palma M."/>
            <person name="Shea T."/>
            <person name="Sun S."/>
            <person name="Cuomo C.A."/>
            <person name="Heitman J."/>
        </authorList>
    </citation>
    <scope>NUCLEOTIDE SEQUENCE</scope>
    <source>
        <strain evidence="1">CBS 7841</strain>
    </source>
</reference>
<protein>
    <submittedName>
        <fullName evidence="1">Uncharacterized protein</fullName>
    </submittedName>
</protein>
<gene>
    <name evidence="1" type="ORF">L203_105436</name>
</gene>